<keyword evidence="7" id="KW-1185">Reference proteome</keyword>
<evidence type="ECO:0000259" key="5">
    <source>
        <dbReference type="SMART" id="SM00827"/>
    </source>
</evidence>
<evidence type="ECO:0000256" key="1">
    <source>
        <dbReference type="ARBA" id="ARBA00022450"/>
    </source>
</evidence>
<dbReference type="FunFam" id="3.40.366.10:FF:000002">
    <property type="entry name" value="Probable polyketide synthase 2"/>
    <property type="match status" value="1"/>
</dbReference>
<dbReference type="InterPro" id="IPR001227">
    <property type="entry name" value="Ac_transferase_dom_sf"/>
</dbReference>
<dbReference type="InterPro" id="IPR016036">
    <property type="entry name" value="Malonyl_transacylase_ACP-bd"/>
</dbReference>
<dbReference type="Gene3D" id="3.40.366.10">
    <property type="entry name" value="Malonyl-Coenzyme A Acyl Carrier Protein, domain 2"/>
    <property type="match status" value="1"/>
</dbReference>
<accession>A0A919SDA0</accession>
<dbReference type="PANTHER" id="PTHR43775">
    <property type="entry name" value="FATTY ACID SYNTHASE"/>
    <property type="match status" value="1"/>
</dbReference>
<evidence type="ECO:0000256" key="2">
    <source>
        <dbReference type="ARBA" id="ARBA00022553"/>
    </source>
</evidence>
<feature type="domain" description="Malonyl-CoA:ACP transacylase (MAT)" evidence="5">
    <location>
        <begin position="12"/>
        <end position="308"/>
    </location>
</feature>
<dbReference type="Pfam" id="PF00698">
    <property type="entry name" value="Acyl_transf_1"/>
    <property type="match status" value="1"/>
</dbReference>
<evidence type="ECO:0000313" key="7">
    <source>
        <dbReference type="Proteomes" id="UP000680865"/>
    </source>
</evidence>
<proteinExistence type="predicted"/>
<dbReference type="EMBL" id="BOQP01000007">
    <property type="protein sequence ID" value="GIM69696.1"/>
    <property type="molecule type" value="Genomic_DNA"/>
</dbReference>
<dbReference type="AlphaFoldDB" id="A0A919SDA0"/>
<protein>
    <recommendedName>
        <fullName evidence="5">Malonyl-CoA:ACP transacylase (MAT) domain-containing protein</fullName>
    </recommendedName>
</protein>
<comment type="caution">
    <text evidence="6">The sequence shown here is derived from an EMBL/GenBank/DDBJ whole genome shotgun (WGS) entry which is preliminary data.</text>
</comment>
<gene>
    <name evidence="6" type="ORF">Aco04nite_16520</name>
</gene>
<reference evidence="6" key="1">
    <citation type="submission" date="2021-03" db="EMBL/GenBank/DDBJ databases">
        <title>Whole genome shotgun sequence of Actinoplanes consettensis NBRC 14913.</title>
        <authorList>
            <person name="Komaki H."/>
            <person name="Tamura T."/>
        </authorList>
    </citation>
    <scope>NUCLEOTIDE SEQUENCE</scope>
    <source>
        <strain evidence="6">NBRC 14913</strain>
    </source>
</reference>
<evidence type="ECO:0000313" key="6">
    <source>
        <dbReference type="EMBL" id="GIM69696.1"/>
    </source>
</evidence>
<dbReference type="SMART" id="SM00827">
    <property type="entry name" value="PKS_AT"/>
    <property type="match status" value="1"/>
</dbReference>
<keyword evidence="4" id="KW-0012">Acyltransferase</keyword>
<evidence type="ECO:0000256" key="4">
    <source>
        <dbReference type="ARBA" id="ARBA00023315"/>
    </source>
</evidence>
<dbReference type="GO" id="GO:0006633">
    <property type="term" value="P:fatty acid biosynthetic process"/>
    <property type="evidence" value="ECO:0007669"/>
    <property type="project" value="TreeGrafter"/>
</dbReference>
<sequence length="325" mass="34329">MSDLSESGVVFVFPGQGAQWDGMARELLDTAPAFAAEMDRAAAALDPLTGWSLLDVLRGVPGAPDLDRVDVVQPVLFAMYVSLTALWRSHGVEPSAVIGHSQGEIAAAYVAGALDLPDAARVIAQRSRLLAELAGSGGMGSLVLSAEKAQEYLRRWPGRLTLAAINGPQSVVVSGEVQALNELLVQCFRDDVMARKVKVDYASHSPLMEPLREPILTGLASVSPRSGVVPFYSSTTATLVDTADLDAQYWFDNLRGAVLFEPALRAALAGHRTVIEVSPHPVLLDGIRATIAAAGGTATAVGTLRRGHGGPAQFEESRAEIMAVR</sequence>
<keyword evidence="3" id="KW-0808">Transferase</keyword>
<dbReference type="InterPro" id="IPR014043">
    <property type="entry name" value="Acyl_transferase_dom"/>
</dbReference>
<dbReference type="Proteomes" id="UP000680865">
    <property type="component" value="Unassembled WGS sequence"/>
</dbReference>
<dbReference type="SUPFAM" id="SSF52151">
    <property type="entry name" value="FabD/lysophospholipase-like"/>
    <property type="match status" value="1"/>
</dbReference>
<dbReference type="InterPro" id="IPR016035">
    <property type="entry name" value="Acyl_Trfase/lysoPLipase"/>
</dbReference>
<dbReference type="RefSeq" id="WP_212996584.1">
    <property type="nucleotide sequence ID" value="NZ_BAAATW010000005.1"/>
</dbReference>
<name>A0A919SDA0_9ACTN</name>
<dbReference type="PANTHER" id="PTHR43775:SF51">
    <property type="entry name" value="INACTIVE PHENOLPHTHIOCEROL SYNTHESIS POLYKETIDE SYNTHASE TYPE I PKS1-RELATED"/>
    <property type="match status" value="1"/>
</dbReference>
<evidence type="ECO:0000256" key="3">
    <source>
        <dbReference type="ARBA" id="ARBA00022679"/>
    </source>
</evidence>
<keyword evidence="2" id="KW-0597">Phosphoprotein</keyword>
<organism evidence="6 7">
    <name type="scientific">Winogradskya consettensis</name>
    <dbReference type="NCBI Taxonomy" id="113560"/>
    <lineage>
        <taxon>Bacteria</taxon>
        <taxon>Bacillati</taxon>
        <taxon>Actinomycetota</taxon>
        <taxon>Actinomycetes</taxon>
        <taxon>Micromonosporales</taxon>
        <taxon>Micromonosporaceae</taxon>
        <taxon>Winogradskya</taxon>
    </lineage>
</organism>
<dbReference type="SUPFAM" id="SSF55048">
    <property type="entry name" value="Probable ACP-binding domain of malonyl-CoA ACP transacylase"/>
    <property type="match status" value="1"/>
</dbReference>
<dbReference type="GO" id="GO:0004312">
    <property type="term" value="F:fatty acid synthase activity"/>
    <property type="evidence" value="ECO:0007669"/>
    <property type="project" value="TreeGrafter"/>
</dbReference>
<keyword evidence="1" id="KW-0596">Phosphopantetheine</keyword>
<dbReference type="InterPro" id="IPR050091">
    <property type="entry name" value="PKS_NRPS_Biosynth_Enz"/>
</dbReference>